<proteinExistence type="predicted"/>
<organism evidence="1">
    <name type="scientific">marine sediment metagenome</name>
    <dbReference type="NCBI Taxonomy" id="412755"/>
    <lineage>
        <taxon>unclassified sequences</taxon>
        <taxon>metagenomes</taxon>
        <taxon>ecological metagenomes</taxon>
    </lineage>
</organism>
<comment type="caution">
    <text evidence="1">The sequence shown here is derived from an EMBL/GenBank/DDBJ whole genome shotgun (WGS) entry which is preliminary data.</text>
</comment>
<protein>
    <submittedName>
        <fullName evidence="1">Uncharacterized protein</fullName>
    </submittedName>
</protein>
<sequence length="68" mass="7587">MRPVPVDNVRRLAQAHGARGCVVLSLSDDKYAVTSYGRSKKDCRDMQAFVDALLKPLDEGDLAPWRVK</sequence>
<name>A0A0F9L557_9ZZZZ</name>
<dbReference type="EMBL" id="LAZR01006739">
    <property type="protein sequence ID" value="KKM89964.1"/>
    <property type="molecule type" value="Genomic_DNA"/>
</dbReference>
<gene>
    <name evidence="1" type="ORF">LCGC14_1243350</name>
</gene>
<evidence type="ECO:0000313" key="1">
    <source>
        <dbReference type="EMBL" id="KKM89964.1"/>
    </source>
</evidence>
<accession>A0A0F9L557</accession>
<reference evidence="1" key="1">
    <citation type="journal article" date="2015" name="Nature">
        <title>Complex archaea that bridge the gap between prokaryotes and eukaryotes.</title>
        <authorList>
            <person name="Spang A."/>
            <person name="Saw J.H."/>
            <person name="Jorgensen S.L."/>
            <person name="Zaremba-Niedzwiedzka K."/>
            <person name="Martijn J."/>
            <person name="Lind A.E."/>
            <person name="van Eijk R."/>
            <person name="Schleper C."/>
            <person name="Guy L."/>
            <person name="Ettema T.J."/>
        </authorList>
    </citation>
    <scope>NUCLEOTIDE SEQUENCE</scope>
</reference>
<dbReference type="AlphaFoldDB" id="A0A0F9L557"/>